<evidence type="ECO:0000256" key="4">
    <source>
        <dbReference type="ARBA" id="ARBA00022695"/>
    </source>
</evidence>
<evidence type="ECO:0000256" key="5">
    <source>
        <dbReference type="ARBA" id="ARBA00048128"/>
    </source>
</evidence>
<accession>A0A087SLX7</accession>
<dbReference type="RefSeq" id="XP_011399672.1">
    <property type="nucleotide sequence ID" value="XM_011401370.1"/>
</dbReference>
<reference evidence="6 7" key="1">
    <citation type="journal article" date="2014" name="BMC Genomics">
        <title>Oil accumulation mechanisms of the oleaginous microalga Chlorella protothecoides revealed through its genome, transcriptomes, and proteomes.</title>
        <authorList>
            <person name="Gao C."/>
            <person name="Wang Y."/>
            <person name="Shen Y."/>
            <person name="Yan D."/>
            <person name="He X."/>
            <person name="Dai J."/>
            <person name="Wu Q."/>
        </authorList>
    </citation>
    <scope>NUCLEOTIDE SEQUENCE [LARGE SCALE GENOMIC DNA]</scope>
    <source>
        <strain evidence="6 7">0710</strain>
    </source>
</reference>
<dbReference type="EC" id="2.7.7.9" evidence="2"/>
<dbReference type="KEGG" id="apro:F751_2708"/>
<evidence type="ECO:0000313" key="7">
    <source>
        <dbReference type="Proteomes" id="UP000028924"/>
    </source>
</evidence>
<keyword evidence="7" id="KW-1185">Reference proteome</keyword>
<dbReference type="OrthoDB" id="932129at2759"/>
<evidence type="ECO:0000313" key="6">
    <source>
        <dbReference type="EMBL" id="KFM26731.1"/>
    </source>
</evidence>
<evidence type="ECO:0000256" key="2">
    <source>
        <dbReference type="ARBA" id="ARBA00012415"/>
    </source>
</evidence>
<protein>
    <recommendedName>
        <fullName evidence="2">UTP--glucose-1-phosphate uridylyltransferase</fullName>
        <ecNumber evidence="2">2.7.7.9</ecNumber>
    </recommendedName>
</protein>
<dbReference type="EMBL" id="KL662131">
    <property type="protein sequence ID" value="KFM26731.1"/>
    <property type="molecule type" value="Genomic_DNA"/>
</dbReference>
<comment type="similarity">
    <text evidence="1">Belongs to the UDPGP type 1 family.</text>
</comment>
<dbReference type="STRING" id="3075.A0A087SLX7"/>
<evidence type="ECO:0000256" key="1">
    <source>
        <dbReference type="ARBA" id="ARBA00010401"/>
    </source>
</evidence>
<dbReference type="InterPro" id="IPR029044">
    <property type="entry name" value="Nucleotide-diphossugar_trans"/>
</dbReference>
<dbReference type="eggNOG" id="KOG2638">
    <property type="taxonomic scope" value="Eukaryota"/>
</dbReference>
<proteinExistence type="inferred from homology"/>
<dbReference type="Proteomes" id="UP000028924">
    <property type="component" value="Unassembled WGS sequence"/>
</dbReference>
<gene>
    <name evidence="6" type="ORF">F751_2708</name>
</gene>
<dbReference type="PANTHER" id="PTHR43511">
    <property type="match status" value="1"/>
</dbReference>
<dbReference type="SUPFAM" id="SSF53448">
    <property type="entry name" value="Nucleotide-diphospho-sugar transferases"/>
    <property type="match status" value="1"/>
</dbReference>
<keyword evidence="4 6" id="KW-0548">Nucleotidyltransferase</keyword>
<dbReference type="InterPro" id="IPR016267">
    <property type="entry name" value="UDPGP_trans"/>
</dbReference>
<dbReference type="GO" id="GO:0003983">
    <property type="term" value="F:UTP:glucose-1-phosphate uridylyltransferase activity"/>
    <property type="evidence" value="ECO:0007669"/>
    <property type="project" value="UniProtKB-EC"/>
</dbReference>
<dbReference type="Gene3D" id="2.160.10.10">
    <property type="entry name" value="Hexapeptide repeat proteins"/>
    <property type="match status" value="1"/>
</dbReference>
<dbReference type="Pfam" id="PF01704">
    <property type="entry name" value="UDPGP"/>
    <property type="match status" value="1"/>
</dbReference>
<dbReference type="AlphaFoldDB" id="A0A087SLX7"/>
<dbReference type="GeneID" id="23614099"/>
<organism evidence="6 7">
    <name type="scientific">Auxenochlorella protothecoides</name>
    <name type="common">Green microalga</name>
    <name type="synonym">Chlorella protothecoides</name>
    <dbReference type="NCBI Taxonomy" id="3075"/>
    <lineage>
        <taxon>Eukaryota</taxon>
        <taxon>Viridiplantae</taxon>
        <taxon>Chlorophyta</taxon>
        <taxon>core chlorophytes</taxon>
        <taxon>Trebouxiophyceae</taxon>
        <taxon>Chlorellales</taxon>
        <taxon>Chlorellaceae</taxon>
        <taxon>Auxenochlorella</taxon>
    </lineage>
</organism>
<name>A0A087SLX7_AUXPR</name>
<sequence>MQPWELFEKKMEQKGSSQAAIGAFKHNYEQLVAGVTGLLPESDIESVTELPYLESLKSSSSPDNLQELLPTRVRALGDLIEEEDVELLQNASTKVDAATLKPAEYPENPDMEWCPPGHGDIYPSLLGSGMLDRLLKKGLKFLFVSNSDNLGATLDLDLLAYFASSDKSFVMEVAERTASDKKGGHLAKRKSDGRLVLRESAQCPDGDKAAFEDISKHKFFNTNNLWVNLPKLKAALDAAGGVLPLPLIKNKKTVNPRDSGSTPVFQLETAMGAAIECFDDSGAVVVPRSRFAPVKTCADLLVLRSDAYKITQASTVELSDVAAPAVKLDDGHYKSVEGVGGLVDKMDALVKTVPSLWQATSLTVKGPVRFEAGVVIKGDVTLINSECSPAWDTTTPRRYFPSNGCSHAGSPACLHPATECPLPPHPQAPTSRCQCAAASWSAPPSTWRKRASQRPDGWGPRLLLFATPPSPPLPCQEHPLHPSLLRFEHFCLAKMLDTEGPLWTINGFTWGNGTHAGASMPLARAAAAEGGRRERCCCKARFRWRAVRISCCRRAPRSESSSSSA</sequence>
<keyword evidence="3 6" id="KW-0808">Transferase</keyword>
<dbReference type="InterPro" id="IPR002618">
    <property type="entry name" value="UDPGP_fam"/>
</dbReference>
<evidence type="ECO:0000256" key="3">
    <source>
        <dbReference type="ARBA" id="ARBA00022679"/>
    </source>
</evidence>
<dbReference type="GO" id="GO:0006011">
    <property type="term" value="P:UDP-alpha-D-glucose metabolic process"/>
    <property type="evidence" value="ECO:0007669"/>
    <property type="project" value="InterPro"/>
</dbReference>
<comment type="catalytic activity">
    <reaction evidence="5">
        <text>alpha-D-glucose 1-phosphate + UTP + H(+) = UDP-alpha-D-glucose + diphosphate</text>
        <dbReference type="Rhea" id="RHEA:19889"/>
        <dbReference type="ChEBI" id="CHEBI:15378"/>
        <dbReference type="ChEBI" id="CHEBI:33019"/>
        <dbReference type="ChEBI" id="CHEBI:46398"/>
        <dbReference type="ChEBI" id="CHEBI:58601"/>
        <dbReference type="ChEBI" id="CHEBI:58885"/>
        <dbReference type="EC" id="2.7.7.9"/>
    </reaction>
</comment>
<dbReference type="Gene3D" id="3.90.550.10">
    <property type="entry name" value="Spore Coat Polysaccharide Biosynthesis Protein SpsA, Chain A"/>
    <property type="match status" value="1"/>
</dbReference>